<keyword evidence="1" id="KW-0812">Transmembrane</keyword>
<dbReference type="PANTHER" id="PTHR37216">
    <property type="entry name" value="EXPRESSED PROTEIN"/>
    <property type="match status" value="1"/>
</dbReference>
<reference evidence="3" key="2">
    <citation type="submission" date="2012-05" db="EMBL/GenBank/DDBJ databases">
        <authorList>
            <person name="Krishnakumar V."/>
            <person name="Cheung F."/>
            <person name="Xiao Y."/>
            <person name="Chan A."/>
            <person name="Moskal W.A."/>
            <person name="Town C.D."/>
        </authorList>
    </citation>
    <scope>NUCLEOTIDE SEQUENCE</scope>
</reference>
<dbReference type="AlphaFoldDB" id="B7FGJ4"/>
<evidence type="ECO:0008006" key="4">
    <source>
        <dbReference type="Google" id="ProtNLM"/>
    </source>
</evidence>
<accession>B7FGJ4</accession>
<protein>
    <recommendedName>
        <fullName evidence="4">Transmembrane protein</fullName>
    </recommendedName>
</protein>
<name>B7FGJ4_MEDTR</name>
<evidence type="ECO:0000256" key="1">
    <source>
        <dbReference type="SAM" id="Phobius"/>
    </source>
</evidence>
<dbReference type="EMBL" id="BT051209">
    <property type="protein sequence ID" value="ACJ83873.1"/>
    <property type="molecule type" value="mRNA"/>
</dbReference>
<feature type="transmembrane region" description="Helical" evidence="1">
    <location>
        <begin position="103"/>
        <end position="126"/>
    </location>
</feature>
<keyword evidence="1" id="KW-1133">Transmembrane helix</keyword>
<dbReference type="ExpressionAtlas" id="B7FGJ4">
    <property type="expression patterns" value="differential"/>
</dbReference>
<evidence type="ECO:0000313" key="3">
    <source>
        <dbReference type="EMBL" id="AFK49240.1"/>
    </source>
</evidence>
<organism evidence="2">
    <name type="scientific">Medicago truncatula</name>
    <name type="common">Barrel medic</name>
    <name type="synonym">Medicago tribuloides</name>
    <dbReference type="NCBI Taxonomy" id="3880"/>
    <lineage>
        <taxon>Eukaryota</taxon>
        <taxon>Viridiplantae</taxon>
        <taxon>Streptophyta</taxon>
        <taxon>Embryophyta</taxon>
        <taxon>Tracheophyta</taxon>
        <taxon>Spermatophyta</taxon>
        <taxon>Magnoliopsida</taxon>
        <taxon>eudicotyledons</taxon>
        <taxon>Gunneridae</taxon>
        <taxon>Pentapetalae</taxon>
        <taxon>rosids</taxon>
        <taxon>fabids</taxon>
        <taxon>Fabales</taxon>
        <taxon>Fabaceae</taxon>
        <taxon>Papilionoideae</taxon>
        <taxon>50 kb inversion clade</taxon>
        <taxon>NPAAA clade</taxon>
        <taxon>Hologalegina</taxon>
        <taxon>IRL clade</taxon>
        <taxon>Trifolieae</taxon>
        <taxon>Medicago</taxon>
    </lineage>
</organism>
<dbReference type="Pfam" id="PF25284">
    <property type="entry name" value="DUF7874"/>
    <property type="match status" value="1"/>
</dbReference>
<proteinExistence type="evidence at transcript level"/>
<evidence type="ECO:0000313" key="2">
    <source>
        <dbReference type="EMBL" id="ACJ83873.1"/>
    </source>
</evidence>
<dbReference type="EMBL" id="BT149446">
    <property type="protein sequence ID" value="AFK49240.1"/>
    <property type="molecule type" value="mRNA"/>
</dbReference>
<dbReference type="PANTHER" id="PTHR37216:SF1">
    <property type="entry name" value="EXPRESSED PROTEIN"/>
    <property type="match status" value="1"/>
</dbReference>
<feature type="transmembrane region" description="Helical" evidence="1">
    <location>
        <begin position="138"/>
        <end position="154"/>
    </location>
</feature>
<reference evidence="2" key="1">
    <citation type="submission" date="2008-12" db="EMBL/GenBank/DDBJ databases">
        <title>Medicago truncatula full length cdna cloning project.</title>
        <authorList>
            <person name="Moskal W."/>
            <person name="Chan A."/>
            <person name="Cheung F."/>
            <person name="Xiao Y."/>
            <person name="Town C.D."/>
        </authorList>
    </citation>
    <scope>NUCLEOTIDE SEQUENCE</scope>
</reference>
<sequence length="157" mass="17672">MGQSLKKLTPGTDEKKAKELGPIIDKFYEKDIKNASRDFPEFYRGVCEIVEELNKKFGYTQFKLPGTKELEKAYNEHHKGKNKELAKAEFQEIMKEMIKESGFTGVGAKEALLYIFGVPVTALFVKQRVGPQAIPNEFFIPGITSVTVLILAALNKI</sequence>
<keyword evidence="1" id="KW-0472">Membrane</keyword>
<dbReference type="InterPro" id="IPR057196">
    <property type="entry name" value="DUF7874"/>
</dbReference>